<dbReference type="GO" id="GO:0003677">
    <property type="term" value="F:DNA binding"/>
    <property type="evidence" value="ECO:0007669"/>
    <property type="project" value="InterPro"/>
</dbReference>
<reference evidence="1 2" key="1">
    <citation type="submission" date="2019-10" db="EMBL/GenBank/DDBJ databases">
        <title>Nonomuraea sp. nov., isolated from Phyllanthus amarus.</title>
        <authorList>
            <person name="Klykleung N."/>
            <person name="Tanasupawat S."/>
        </authorList>
    </citation>
    <scope>NUCLEOTIDE SEQUENCE [LARGE SCALE GENOMIC DNA]</scope>
    <source>
        <strain evidence="1 2">PA1-10</strain>
    </source>
</reference>
<dbReference type="InterPro" id="IPR036388">
    <property type="entry name" value="WH-like_DNA-bd_sf"/>
</dbReference>
<accession>A0A5C4WPA0</accession>
<dbReference type="AlphaFoldDB" id="A0A5C4WPA0"/>
<dbReference type="EMBL" id="VDLX02000004">
    <property type="protein sequence ID" value="KAB8195493.1"/>
    <property type="molecule type" value="Genomic_DNA"/>
</dbReference>
<dbReference type="GO" id="GO:0006313">
    <property type="term" value="P:DNA transposition"/>
    <property type="evidence" value="ECO:0007669"/>
    <property type="project" value="InterPro"/>
</dbReference>
<keyword evidence="2" id="KW-1185">Reference proteome</keyword>
<dbReference type="Gene3D" id="1.10.10.10">
    <property type="entry name" value="Winged helix-like DNA-binding domain superfamily/Winged helix DNA-binding domain"/>
    <property type="match status" value="1"/>
</dbReference>
<dbReference type="Pfam" id="PF01527">
    <property type="entry name" value="HTH_Tnp_1"/>
    <property type="match status" value="1"/>
</dbReference>
<dbReference type="OrthoDB" id="52928at2"/>
<evidence type="ECO:0000313" key="2">
    <source>
        <dbReference type="Proteomes" id="UP000312512"/>
    </source>
</evidence>
<sequence>MTRCRRQFSPEFKDEAIPMVLEGDHTVAAVTRESGISASTLGAG</sequence>
<name>A0A5C4WPA0_9ACTN</name>
<dbReference type="SUPFAM" id="SSF46689">
    <property type="entry name" value="Homeodomain-like"/>
    <property type="match status" value="1"/>
</dbReference>
<dbReference type="InterPro" id="IPR009057">
    <property type="entry name" value="Homeodomain-like_sf"/>
</dbReference>
<dbReference type="GO" id="GO:0004803">
    <property type="term" value="F:transposase activity"/>
    <property type="evidence" value="ECO:0007669"/>
    <property type="project" value="InterPro"/>
</dbReference>
<proteinExistence type="predicted"/>
<protein>
    <submittedName>
        <fullName evidence="1">Transposase</fullName>
    </submittedName>
</protein>
<comment type="caution">
    <text evidence="1">The sequence shown here is derived from an EMBL/GenBank/DDBJ whole genome shotgun (WGS) entry which is preliminary data.</text>
</comment>
<organism evidence="1 2">
    <name type="scientific">Nonomuraea phyllanthi</name>
    <dbReference type="NCBI Taxonomy" id="2219224"/>
    <lineage>
        <taxon>Bacteria</taxon>
        <taxon>Bacillati</taxon>
        <taxon>Actinomycetota</taxon>
        <taxon>Actinomycetes</taxon>
        <taxon>Streptosporangiales</taxon>
        <taxon>Streptosporangiaceae</taxon>
        <taxon>Nonomuraea</taxon>
    </lineage>
</organism>
<dbReference type="RefSeq" id="WP_139630932.1">
    <property type="nucleotide sequence ID" value="NZ_VDLX02000004.1"/>
</dbReference>
<gene>
    <name evidence="1" type="ORF">FH608_014300</name>
</gene>
<dbReference type="Proteomes" id="UP000312512">
    <property type="component" value="Unassembled WGS sequence"/>
</dbReference>
<evidence type="ECO:0000313" key="1">
    <source>
        <dbReference type="EMBL" id="KAB8195493.1"/>
    </source>
</evidence>
<dbReference type="InterPro" id="IPR002514">
    <property type="entry name" value="Transposase_8"/>
</dbReference>